<dbReference type="GO" id="GO:0008270">
    <property type="term" value="F:zinc ion binding"/>
    <property type="evidence" value="ECO:0007669"/>
    <property type="project" value="InterPro"/>
</dbReference>
<evidence type="ECO:0008006" key="3">
    <source>
        <dbReference type="Google" id="ProtNLM"/>
    </source>
</evidence>
<dbReference type="SUPFAM" id="SSF57756">
    <property type="entry name" value="Retrovirus zinc finger-like domains"/>
    <property type="match status" value="1"/>
</dbReference>
<reference evidence="1" key="1">
    <citation type="submission" date="2022-01" db="EMBL/GenBank/DDBJ databases">
        <authorList>
            <person name="King R."/>
        </authorList>
    </citation>
    <scope>NUCLEOTIDE SEQUENCE</scope>
</reference>
<organism evidence="1 2">
    <name type="scientific">Phaedon cochleariae</name>
    <name type="common">Mustard beetle</name>
    <dbReference type="NCBI Taxonomy" id="80249"/>
    <lineage>
        <taxon>Eukaryota</taxon>
        <taxon>Metazoa</taxon>
        <taxon>Ecdysozoa</taxon>
        <taxon>Arthropoda</taxon>
        <taxon>Hexapoda</taxon>
        <taxon>Insecta</taxon>
        <taxon>Pterygota</taxon>
        <taxon>Neoptera</taxon>
        <taxon>Endopterygota</taxon>
        <taxon>Coleoptera</taxon>
        <taxon>Polyphaga</taxon>
        <taxon>Cucujiformia</taxon>
        <taxon>Chrysomeloidea</taxon>
        <taxon>Chrysomelidae</taxon>
        <taxon>Chrysomelinae</taxon>
        <taxon>Chrysomelini</taxon>
        <taxon>Phaedon</taxon>
    </lineage>
</organism>
<dbReference type="EMBL" id="OU896715">
    <property type="protein sequence ID" value="CAG9825807.1"/>
    <property type="molecule type" value="Genomic_DNA"/>
</dbReference>
<protein>
    <recommendedName>
        <fullName evidence="3">CCHC-type domain-containing protein</fullName>
    </recommendedName>
</protein>
<keyword evidence="2" id="KW-1185">Reference proteome</keyword>
<dbReference type="GO" id="GO:0003676">
    <property type="term" value="F:nucleic acid binding"/>
    <property type="evidence" value="ECO:0007669"/>
    <property type="project" value="InterPro"/>
</dbReference>
<dbReference type="Proteomes" id="UP001153737">
    <property type="component" value="Chromosome 9"/>
</dbReference>
<gene>
    <name evidence="1" type="ORF">PHAECO_LOCUS12726</name>
</gene>
<proteinExistence type="predicted"/>
<dbReference type="Gene3D" id="4.10.60.10">
    <property type="entry name" value="Zinc finger, CCHC-type"/>
    <property type="match status" value="1"/>
</dbReference>
<evidence type="ECO:0000313" key="1">
    <source>
        <dbReference type="EMBL" id="CAG9825807.1"/>
    </source>
</evidence>
<accession>A0A9N9SN28</accession>
<reference evidence="1" key="2">
    <citation type="submission" date="2022-10" db="EMBL/GenBank/DDBJ databases">
        <authorList>
            <consortium name="ENA_rothamsted_submissions"/>
            <consortium name="culmorum"/>
            <person name="King R."/>
        </authorList>
    </citation>
    <scope>NUCLEOTIDE SEQUENCE</scope>
</reference>
<evidence type="ECO:0000313" key="2">
    <source>
        <dbReference type="Proteomes" id="UP001153737"/>
    </source>
</evidence>
<dbReference type="InterPro" id="IPR036875">
    <property type="entry name" value="Znf_CCHC_sf"/>
</dbReference>
<dbReference type="AlphaFoldDB" id="A0A9N9SN28"/>
<dbReference type="OrthoDB" id="6775559at2759"/>
<sequence>MADNLEESSCNNQITVTSKIRSRRNTASEADMCNAAAAAGTQSRFSEMMYYINNEMDTGKRLAKAGREGLIERIQEWALEQANLEGRIHAPKEENNRLRTELKTNEGKVMPVSYASMASKPAIKLSERETIIERHRQKPEHTLFITSEKFNNDKKVQDEVTKILDPRTQILKINKMRTTAKALIIEASSKEDIDKIMNNPNMKKNFKCELPKKKRPLVIIYDVAVNKPELETIEDIRSQNFEDIKAEDFEKEFKIRFKTGPKDRQTANSVVEVSPQLRKRMLGRKLYIGFTGVNTKDYLVVPKCLKCQDLGHIGKYCSKTENVCRHCGEVDHEKKDSPKKQDPGICIPCKYRGKTCKNGSDCQTHKMLLDRMIQNTDYGQ</sequence>
<name>A0A9N9SN28_PHACE</name>